<feature type="region of interest" description="Disordered" evidence="1">
    <location>
        <begin position="1"/>
        <end position="23"/>
    </location>
</feature>
<dbReference type="OrthoDB" id="8904098at2759"/>
<evidence type="ECO:0000313" key="3">
    <source>
        <dbReference type="Proteomes" id="UP000054485"/>
    </source>
</evidence>
<dbReference type="Proteomes" id="UP000054485">
    <property type="component" value="Unassembled WGS sequence"/>
</dbReference>
<accession>A0A0D0B0C3</accession>
<dbReference type="AlphaFoldDB" id="A0A0D0B0C3"/>
<reference evidence="3" key="2">
    <citation type="submission" date="2015-01" db="EMBL/GenBank/DDBJ databases">
        <title>Evolutionary Origins and Diversification of the Mycorrhizal Mutualists.</title>
        <authorList>
            <consortium name="DOE Joint Genome Institute"/>
            <consortium name="Mycorrhizal Genomics Consortium"/>
            <person name="Kohler A."/>
            <person name="Kuo A."/>
            <person name="Nagy L.G."/>
            <person name="Floudas D."/>
            <person name="Copeland A."/>
            <person name="Barry K.W."/>
            <person name="Cichocki N."/>
            <person name="Veneault-Fourrey C."/>
            <person name="LaButti K."/>
            <person name="Lindquist E.A."/>
            <person name="Lipzen A."/>
            <person name="Lundell T."/>
            <person name="Morin E."/>
            <person name="Murat C."/>
            <person name="Riley R."/>
            <person name="Ohm R."/>
            <person name="Sun H."/>
            <person name="Tunlid A."/>
            <person name="Henrissat B."/>
            <person name="Grigoriev I.V."/>
            <person name="Hibbett D.S."/>
            <person name="Martin F."/>
        </authorList>
    </citation>
    <scope>NUCLEOTIDE SEQUENCE [LARGE SCALE GENOMIC DNA]</scope>
    <source>
        <strain evidence="3">UH-Slu-Lm8-n1</strain>
    </source>
</reference>
<keyword evidence="3" id="KW-1185">Reference proteome</keyword>
<evidence type="ECO:0000313" key="2">
    <source>
        <dbReference type="EMBL" id="KIK43469.1"/>
    </source>
</evidence>
<organism evidence="2 3">
    <name type="scientific">Suillus luteus UH-Slu-Lm8-n1</name>
    <dbReference type="NCBI Taxonomy" id="930992"/>
    <lineage>
        <taxon>Eukaryota</taxon>
        <taxon>Fungi</taxon>
        <taxon>Dikarya</taxon>
        <taxon>Basidiomycota</taxon>
        <taxon>Agaricomycotina</taxon>
        <taxon>Agaricomycetes</taxon>
        <taxon>Agaricomycetidae</taxon>
        <taxon>Boletales</taxon>
        <taxon>Suillineae</taxon>
        <taxon>Suillaceae</taxon>
        <taxon>Suillus</taxon>
    </lineage>
</organism>
<feature type="non-terminal residue" evidence="2">
    <location>
        <position position="57"/>
    </location>
</feature>
<proteinExistence type="predicted"/>
<dbReference type="EMBL" id="KN835212">
    <property type="protein sequence ID" value="KIK43469.1"/>
    <property type="molecule type" value="Genomic_DNA"/>
</dbReference>
<evidence type="ECO:0000256" key="1">
    <source>
        <dbReference type="SAM" id="MobiDB-lite"/>
    </source>
</evidence>
<name>A0A0D0B0C3_9AGAM</name>
<reference evidence="2 3" key="1">
    <citation type="submission" date="2014-04" db="EMBL/GenBank/DDBJ databases">
        <authorList>
            <consortium name="DOE Joint Genome Institute"/>
            <person name="Kuo A."/>
            <person name="Ruytinx J."/>
            <person name="Rineau F."/>
            <person name="Colpaert J."/>
            <person name="Kohler A."/>
            <person name="Nagy L.G."/>
            <person name="Floudas D."/>
            <person name="Copeland A."/>
            <person name="Barry K.W."/>
            <person name="Cichocki N."/>
            <person name="Veneault-Fourrey C."/>
            <person name="LaButti K."/>
            <person name="Lindquist E.A."/>
            <person name="Lipzen A."/>
            <person name="Lundell T."/>
            <person name="Morin E."/>
            <person name="Murat C."/>
            <person name="Sun H."/>
            <person name="Tunlid A."/>
            <person name="Henrissat B."/>
            <person name="Grigoriev I.V."/>
            <person name="Hibbett D.S."/>
            <person name="Martin F."/>
            <person name="Nordberg H.P."/>
            <person name="Cantor M.N."/>
            <person name="Hua S.X."/>
        </authorList>
    </citation>
    <scope>NUCLEOTIDE SEQUENCE [LARGE SCALE GENOMIC DNA]</scope>
    <source>
        <strain evidence="2 3">UH-Slu-Lm8-n1</strain>
    </source>
</reference>
<dbReference type="InParanoid" id="A0A0D0B0C3"/>
<gene>
    <name evidence="2" type="ORF">CY34DRAFT_11719</name>
</gene>
<sequence>MADRLQPTAQHNDSDPDYSSEKKLAAGVDADYLDSDVDSIHDGLLFPTAEEMITLRR</sequence>
<protein>
    <submittedName>
        <fullName evidence="2">Uncharacterized protein</fullName>
    </submittedName>
</protein>
<dbReference type="HOGENOM" id="CLU_3002295_0_0_1"/>